<accession>A0A1W2DTA8</accession>
<dbReference type="InterPro" id="IPR031815">
    <property type="entry name" value="DUF5074"/>
</dbReference>
<evidence type="ECO:0000313" key="2">
    <source>
        <dbReference type="EMBL" id="SMD00647.1"/>
    </source>
</evidence>
<proteinExistence type="predicted"/>
<dbReference type="PANTHER" id="PTHR47197:SF3">
    <property type="entry name" value="DIHYDRO-HEME D1 DEHYDROGENASE"/>
    <property type="match status" value="1"/>
</dbReference>
<dbReference type="InterPro" id="IPR015943">
    <property type="entry name" value="WD40/YVTN_repeat-like_dom_sf"/>
</dbReference>
<dbReference type="AlphaFoldDB" id="A0A1W2DTA8"/>
<sequence length="380" mass="41432">MKKVNCNFSRLTLALAMLGSVMITSCQKDESAEPVIIDPVVPAPVITGTKGVYVLCEGTMGDNNSAISYYDIESGDSEKDYFKKINGRSLGETANDLKAYGSKMYCVLSGIQGKKQSFVEVIDIATGKSLKSISFNSAIDGYMPRYVTFYKNKAYVSRYDGVISRIDTATMAIDGELQLLNGTQKAGGLEGLAAANGKLYVTNSDHPYYGGLKDKVTVIDLEKFTKLKDIAVGYNPVKITAAANGDLLVVSWGNYMDLMPDLRRISSSTDMVTGTYDQNVGPMTSNKNKAYLITDWNSAIKSFDVTTGTVTSDFIKDGTSLNTMYGVNVNAFNENVLITDANYFNSNEGKAYCFTVNGKKKFEFVTAGLPQHAVFAYTYK</sequence>
<dbReference type="OrthoDB" id="792648at2"/>
<evidence type="ECO:0000256" key="1">
    <source>
        <dbReference type="SAM" id="SignalP"/>
    </source>
</evidence>
<evidence type="ECO:0000313" key="3">
    <source>
        <dbReference type="Proteomes" id="UP000192678"/>
    </source>
</evidence>
<dbReference type="SUPFAM" id="SSF50998">
    <property type="entry name" value="Quinoprotein alcohol dehydrogenase-like"/>
    <property type="match status" value="1"/>
</dbReference>
<name>A0A1W2DTA8_9SPHI</name>
<dbReference type="Proteomes" id="UP000192678">
    <property type="component" value="Unassembled WGS sequence"/>
</dbReference>
<dbReference type="Pfam" id="PF16819">
    <property type="entry name" value="DUF5074"/>
    <property type="match status" value="1"/>
</dbReference>
<keyword evidence="1" id="KW-0732">Signal</keyword>
<feature type="signal peptide" evidence="1">
    <location>
        <begin position="1"/>
        <end position="28"/>
    </location>
</feature>
<evidence type="ECO:0008006" key="4">
    <source>
        <dbReference type="Google" id="ProtNLM"/>
    </source>
</evidence>
<dbReference type="InterPro" id="IPR051200">
    <property type="entry name" value="Host-pathogen_enzymatic-act"/>
</dbReference>
<dbReference type="RefSeq" id="WP_144009514.1">
    <property type="nucleotide sequence ID" value="NZ_FWYB01000008.1"/>
</dbReference>
<dbReference type="PANTHER" id="PTHR47197">
    <property type="entry name" value="PROTEIN NIRF"/>
    <property type="match status" value="1"/>
</dbReference>
<dbReference type="Gene3D" id="2.130.10.10">
    <property type="entry name" value="YVTN repeat-like/Quinoprotein amine dehydrogenase"/>
    <property type="match status" value="1"/>
</dbReference>
<dbReference type="InterPro" id="IPR011047">
    <property type="entry name" value="Quinoprotein_ADH-like_sf"/>
</dbReference>
<protein>
    <recommendedName>
        <fullName evidence="4">DNA-binding beta-propeller fold protein YncE</fullName>
    </recommendedName>
</protein>
<dbReference type="EMBL" id="FWYB01000008">
    <property type="protein sequence ID" value="SMD00647.1"/>
    <property type="molecule type" value="Genomic_DNA"/>
</dbReference>
<keyword evidence="3" id="KW-1185">Reference proteome</keyword>
<organism evidence="2 3">
    <name type="scientific">Pedobacter nyackensis</name>
    <dbReference type="NCBI Taxonomy" id="475255"/>
    <lineage>
        <taxon>Bacteria</taxon>
        <taxon>Pseudomonadati</taxon>
        <taxon>Bacteroidota</taxon>
        <taxon>Sphingobacteriia</taxon>
        <taxon>Sphingobacteriales</taxon>
        <taxon>Sphingobacteriaceae</taxon>
        <taxon>Pedobacter</taxon>
    </lineage>
</organism>
<reference evidence="2 3" key="1">
    <citation type="submission" date="2017-04" db="EMBL/GenBank/DDBJ databases">
        <authorList>
            <person name="Afonso C.L."/>
            <person name="Miller P.J."/>
            <person name="Scott M.A."/>
            <person name="Spackman E."/>
            <person name="Goraichik I."/>
            <person name="Dimitrov K.M."/>
            <person name="Suarez D.L."/>
            <person name="Swayne D.E."/>
        </authorList>
    </citation>
    <scope>NUCLEOTIDE SEQUENCE [LARGE SCALE GENOMIC DNA]</scope>
    <source>
        <strain evidence="2 3">DSM 19625</strain>
    </source>
</reference>
<dbReference type="STRING" id="475255.SAMN04488101_10860"/>
<dbReference type="PROSITE" id="PS51257">
    <property type="entry name" value="PROKAR_LIPOPROTEIN"/>
    <property type="match status" value="1"/>
</dbReference>
<feature type="chain" id="PRO_5012709650" description="DNA-binding beta-propeller fold protein YncE" evidence="1">
    <location>
        <begin position="29"/>
        <end position="380"/>
    </location>
</feature>
<gene>
    <name evidence="2" type="ORF">SAMN04488101_10860</name>
</gene>